<feature type="non-terminal residue" evidence="1">
    <location>
        <position position="1"/>
    </location>
</feature>
<reference evidence="1" key="1">
    <citation type="submission" date="2018-05" db="EMBL/GenBank/DDBJ databases">
        <authorList>
            <person name="Lanie J.A."/>
            <person name="Ng W.-L."/>
            <person name="Kazmierczak K.M."/>
            <person name="Andrzejewski T.M."/>
            <person name="Davidsen T.M."/>
            <person name="Wayne K.J."/>
            <person name="Tettelin H."/>
            <person name="Glass J.I."/>
            <person name="Rusch D."/>
            <person name="Podicherti R."/>
            <person name="Tsui H.-C.T."/>
            <person name="Winkler M.E."/>
        </authorList>
    </citation>
    <scope>NUCLEOTIDE SEQUENCE</scope>
</reference>
<evidence type="ECO:0000313" key="1">
    <source>
        <dbReference type="EMBL" id="SVC17028.1"/>
    </source>
</evidence>
<gene>
    <name evidence="1" type="ORF">METZ01_LOCUS269882</name>
</gene>
<dbReference type="AlphaFoldDB" id="A0A382JYL6"/>
<name>A0A382JYL6_9ZZZZ</name>
<proteinExistence type="predicted"/>
<sequence>LSAGPTELETKIDLLKGSVHAINIT</sequence>
<accession>A0A382JYL6</accession>
<protein>
    <submittedName>
        <fullName evidence="1">Uncharacterized protein</fullName>
    </submittedName>
</protein>
<organism evidence="1">
    <name type="scientific">marine metagenome</name>
    <dbReference type="NCBI Taxonomy" id="408172"/>
    <lineage>
        <taxon>unclassified sequences</taxon>
        <taxon>metagenomes</taxon>
        <taxon>ecological metagenomes</taxon>
    </lineage>
</organism>
<feature type="non-terminal residue" evidence="1">
    <location>
        <position position="25"/>
    </location>
</feature>
<dbReference type="EMBL" id="UINC01077162">
    <property type="protein sequence ID" value="SVC17028.1"/>
    <property type="molecule type" value="Genomic_DNA"/>
</dbReference>